<dbReference type="Proteomes" id="UP000186922">
    <property type="component" value="Unassembled WGS sequence"/>
</dbReference>
<dbReference type="GO" id="GO:0005737">
    <property type="term" value="C:cytoplasm"/>
    <property type="evidence" value="ECO:0007669"/>
    <property type="project" value="TreeGrafter"/>
</dbReference>
<evidence type="ECO:0000259" key="2">
    <source>
        <dbReference type="Pfam" id="PF14649"/>
    </source>
</evidence>
<dbReference type="InterPro" id="IPR028107">
    <property type="entry name" value="Spatacsin_C_dom"/>
</dbReference>
<feature type="domain" description="Spatacsin C-terminal" evidence="2">
    <location>
        <begin position="1910"/>
        <end position="2152"/>
    </location>
</feature>
<dbReference type="InterPro" id="IPR028103">
    <property type="entry name" value="Spatacsin"/>
</dbReference>
<dbReference type="OrthoDB" id="2018754at2759"/>
<name>A0A1D1W4N2_RAMVA</name>
<evidence type="ECO:0000313" key="4">
    <source>
        <dbReference type="Proteomes" id="UP000186922"/>
    </source>
</evidence>
<dbReference type="PANTHER" id="PTHR13650:SF0">
    <property type="entry name" value="SPATACSIN"/>
    <property type="match status" value="1"/>
</dbReference>
<protein>
    <recommendedName>
        <fullName evidence="2">Spatacsin C-terminal domain-containing protein</fullName>
    </recommendedName>
</protein>
<gene>
    <name evidence="3" type="primary">RvY_17942-1</name>
    <name evidence="3" type="synonym">RvY_17942.1</name>
    <name evidence="3" type="ORF">RvY_17942</name>
</gene>
<feature type="region of interest" description="Disordered" evidence="1">
    <location>
        <begin position="1367"/>
        <end position="1389"/>
    </location>
</feature>
<evidence type="ECO:0000313" key="3">
    <source>
        <dbReference type="EMBL" id="GAV08216.1"/>
    </source>
</evidence>
<accession>A0A1D1W4N2</accession>
<reference evidence="3 4" key="1">
    <citation type="journal article" date="2016" name="Nat. Commun.">
        <title>Extremotolerant tardigrade genome and improved radiotolerance of human cultured cells by tardigrade-unique protein.</title>
        <authorList>
            <person name="Hashimoto T."/>
            <person name="Horikawa D.D."/>
            <person name="Saito Y."/>
            <person name="Kuwahara H."/>
            <person name="Kozuka-Hata H."/>
            <person name="Shin-I T."/>
            <person name="Minakuchi Y."/>
            <person name="Ohishi K."/>
            <person name="Motoyama A."/>
            <person name="Aizu T."/>
            <person name="Enomoto A."/>
            <person name="Kondo K."/>
            <person name="Tanaka S."/>
            <person name="Hara Y."/>
            <person name="Koshikawa S."/>
            <person name="Sagara H."/>
            <person name="Miura T."/>
            <person name="Yokobori S."/>
            <person name="Miyagawa K."/>
            <person name="Suzuki Y."/>
            <person name="Kubo T."/>
            <person name="Oyama M."/>
            <person name="Kohara Y."/>
            <person name="Fujiyama A."/>
            <person name="Arakawa K."/>
            <person name="Katayama T."/>
            <person name="Toyoda A."/>
            <person name="Kunieda T."/>
        </authorList>
    </citation>
    <scope>NUCLEOTIDE SEQUENCE [LARGE SCALE GENOMIC DNA]</scope>
    <source>
        <strain evidence="3 4">YOKOZUNA-1</strain>
    </source>
</reference>
<proteinExistence type="predicted"/>
<evidence type="ECO:0000256" key="1">
    <source>
        <dbReference type="SAM" id="MobiDB-lite"/>
    </source>
</evidence>
<keyword evidence="4" id="KW-1185">Reference proteome</keyword>
<dbReference type="Pfam" id="PF14649">
    <property type="entry name" value="Spatacsin_C"/>
    <property type="match status" value="1"/>
</dbReference>
<comment type="caution">
    <text evidence="3">The sequence shown here is derived from an EMBL/GenBank/DDBJ whole genome shotgun (WGS) entry which is preliminary data.</text>
</comment>
<dbReference type="STRING" id="947166.A0A1D1W4N2"/>
<organism evidence="3 4">
    <name type="scientific">Ramazzottius varieornatus</name>
    <name type="common">Water bear</name>
    <name type="synonym">Tardigrade</name>
    <dbReference type="NCBI Taxonomy" id="947166"/>
    <lineage>
        <taxon>Eukaryota</taxon>
        <taxon>Metazoa</taxon>
        <taxon>Ecdysozoa</taxon>
        <taxon>Tardigrada</taxon>
        <taxon>Eutardigrada</taxon>
        <taxon>Parachela</taxon>
        <taxon>Hypsibioidea</taxon>
        <taxon>Ramazzottiidae</taxon>
        <taxon>Ramazzottius</taxon>
    </lineage>
</organism>
<dbReference type="EMBL" id="BDGG01000017">
    <property type="protein sequence ID" value="GAV08216.1"/>
    <property type="molecule type" value="Genomic_DNA"/>
</dbReference>
<dbReference type="PANTHER" id="PTHR13650">
    <property type="entry name" value="SPATACSIN"/>
    <property type="match status" value="1"/>
</dbReference>
<sequence length="2209" mass="249912">MEDIRQARLSFRLPLDVPRCSIYFSPSPRTFVKASAIPPPPPSLLVLLPSRQGQLFQATLSARSLLPVHTNVQAVLWLTSSRFLILDRLSHDLLLYRVIREADTRFVCTFHFAFSSFVTLLFQHGLMVKLEDALELVKFHSGSSCLDMVVRREYFVQLAVDERGKSMQVLACLRLGDGLTKGSFNGQDLTLLYLPEKLTACVMAATQFGCFIKLPLRKTGIFMTGRKKETSIALAGLTPDCRWLILLTTKPLAICKVDVQRDVLKMNENPSNVFQHLHMSRLYDARLRSSTTKSSLRRPSNVGTSSKPRYNAVWEQEAADVVSKNNALQNSFEFFQPVDEDGEKRGKDDGSWNEVVVPEEYEEFLPKVLHCTNSEVYVVASRDGVSRHLLLGVKRLLGDEEPFWMVFEEDCHIHFPLTSSYPVTLVYFFSVTVIAANEQQGFQRELAHAAAPDPWHDLEALDIMEMVLQQHYQQPSKDYVEKAVEYLQRRYPDIEEFKEVDYPEKAASAIARKYLTSRNYTQASQVLYWVTQPVLPLLEQIYLETTDSPLRFWLRASLTQHHGESRALKEMEQSFEYLTLLEESIGEDDRASWNLVQVSGWSNEEKRRKLLTAALKKGNANLVDRYSTEEELWLHLVESVEVGVTEGRLLRWVSGTDHEDITHRRIPESFCEKALTDFHDVDLRDAVLNAFARRAVYSQHELQDWRTFLIRTMKAFKEAHLTTALQKLPPSLRTQLVRFASEYRLTPVVLELFRDDEVDAGLREKYGWLGSFLELRGAVFVDGKPDGALASWCRESLGDIYGVPSGEAIVVELMEKGDSVNVWDLLGAIILFQKQWPAERLETGSEVPKALLNLQKHLQRFPPFYQALFPTDSSNDRKTQNRVSIYSALQKTTSCHYEVNKLFGWQSNQTLNTLYRLPEIPTFSGQALQKRHGYKKEADFVYYLKNARPAFAYWSFVSHLTANSGVGNQKEEVVAARDMAFYLTMAFITHEAVTKACVAFAEMLGSESLPLRILLQMAHHMKTSQKTLYGEASTQSAFMELFKYGGEVAGSFLQAWLQRLSEGPVRGWEEMLRQRLLVHQFIQLFSLKFDLNDIVLNEGPRKNDWLSFLLLCDLFQYPVSQVTAVLPQVFSHPHLQHNLRCILQIVKNAKHVGGLSDGGPGEANKEQRNVRSSLYQRIGMKAAAAMAAWDRTTSSASEDERAGAVKKRDRNMMEAPPTSMIAALSNSLHRSLLSWKTLLNISTALSSPVYAMMAASEPGAHHVSVLAVLLYTSLSLDKRRRFQLSARLPPPYEMADFHWTLHQHVEPLGLLFVPDELPRLTIAFRLVAPYTVIHHLVTLASEVHHRADTSTITGSLRKVLAMVKTRLRSSPSKDDNDSSNESMAEGEASLESAQWGTSYGLRVLALMMSVLKKRNARQWRQALLLIKESGLLRFVKGEEEGERGGGKEGVVRCMMMDMVEMSPSSSQSDVSRLDELKSLLQDFQRSPLWQSPAFRMEVWQSISRRIHIELRQEQSVSQVVKLLDGALEFATSQSTLLEQCLLTHILCKLDDSDTRFYQAWLRKLAYGKSQSELGHPVKQWMEELSVDEKQEKSPTNIQTELLQLISTQPVENTSPAETSTDVGANLLEDTVSELLKQGKLTFALRLSRVFGHHSSDIDLLCWGLTVALQDRLPEGSSNTWPLVLRHVENKEVKRSQSMTEPRTTLVDLRRASSVRSEEDGPVMQCLKKAVSVAQAARSAMEAVLDFYSLSKLLSVPFDNVLRFDALQIVDGLLSRPNILQSPDNLSLARRCLSIAAQHNATFSLSAIIGQHIVSTARKLVTERSSDVTKSTASTLADTLRPYWSLALDQSSLVINLLDTVHRAISSQNNPEVFSSVEILIIANQIINETSHKPDMTMSGHTRVTTVPQLIGRLLEVAKSVSKSIASTGQFPLLIRLLQGVGRYSDMTFIFHQIKQACQMELLFSRHVEKEVKLKTAILSYLQRYQPDDQEAFEMLAAAYSMHRDIAEMYWGTAQDKLALFKHRPITETKETQTELRAIIQYMMDALSAFTRAHCHARAEQVLMQARLVALQIVSLPAGLRLLSLNNPSGFVSSHPSFAEALIYAQAYGIGDEWADALHNNYVVNSDIVYLQDFMVKFEVTAALISKVASRYKMDTTKPPTAAIYMKKLLRLVKDIPVAYQLASDLGLHDLSMELIQIDNGSYLRDVVEI</sequence>